<organism evidence="1 2">
    <name type="scientific">Stutzerimonas stutzeri</name>
    <name type="common">Pseudomonas stutzeri</name>
    <dbReference type="NCBI Taxonomy" id="316"/>
    <lineage>
        <taxon>Bacteria</taxon>
        <taxon>Pseudomonadati</taxon>
        <taxon>Pseudomonadota</taxon>
        <taxon>Gammaproteobacteria</taxon>
        <taxon>Pseudomonadales</taxon>
        <taxon>Pseudomonadaceae</taxon>
        <taxon>Stutzerimonas</taxon>
    </lineage>
</organism>
<dbReference type="AlphaFoldDB" id="A0ABD4XW67"/>
<name>A0ABD4XW67_STUST</name>
<reference evidence="1" key="1">
    <citation type="submission" date="2022-09" db="EMBL/GenBank/DDBJ databases">
        <title>Intensive care unit water sources are persistently colonized with multi-drug resistant bacteria and are the site of extensive horizontal gene transfer of antibiotic resistance genes.</title>
        <authorList>
            <person name="Diorio-Toth L."/>
        </authorList>
    </citation>
    <scope>NUCLEOTIDE SEQUENCE</scope>
    <source>
        <strain evidence="1">GD03864</strain>
    </source>
</reference>
<protein>
    <submittedName>
        <fullName evidence="1">Uncharacterized protein</fullName>
    </submittedName>
</protein>
<dbReference type="RefSeq" id="WP_279648944.1">
    <property type="nucleotide sequence ID" value="NZ_JAOCDG010000003.1"/>
</dbReference>
<accession>A0ABD4XW67</accession>
<dbReference type="Proteomes" id="UP001161139">
    <property type="component" value="Unassembled WGS sequence"/>
</dbReference>
<comment type="caution">
    <text evidence="1">The sequence shown here is derived from an EMBL/GenBank/DDBJ whole genome shotgun (WGS) entry which is preliminary data.</text>
</comment>
<dbReference type="EMBL" id="JAOCDG010000003">
    <property type="protein sequence ID" value="MDH0686936.1"/>
    <property type="molecule type" value="Genomic_DNA"/>
</dbReference>
<gene>
    <name evidence="1" type="ORF">N5D09_02405</name>
</gene>
<evidence type="ECO:0000313" key="2">
    <source>
        <dbReference type="Proteomes" id="UP001161139"/>
    </source>
</evidence>
<sequence>MLLDWDLGDNLFSRLRSNRLKRRGSCRGHVISETRQIEIFVCHIKRFLGFQLQGPLGPALVALDSGRLRGFAEGAIRARAHQQHRRASTILQECLRQLLQPSRRRGLISNRRKVDSQDRPVKEVALLASQLKQGLLGLFSSAQRNEKELPRCVTPHLKRGAIGLNVQPPDRFHCTTPYTTCRQTSI</sequence>
<evidence type="ECO:0000313" key="1">
    <source>
        <dbReference type="EMBL" id="MDH0686936.1"/>
    </source>
</evidence>
<proteinExistence type="predicted"/>